<dbReference type="SUPFAM" id="SSF48431">
    <property type="entry name" value="Lipovitellin-phosvitin complex, superhelical domain"/>
    <property type="match status" value="1"/>
</dbReference>
<organism evidence="8">
    <name type="scientific">Sepiella maindroni</name>
    <dbReference type="NCBI Taxonomy" id="153280"/>
    <lineage>
        <taxon>Eukaryota</taxon>
        <taxon>Metazoa</taxon>
        <taxon>Spiralia</taxon>
        <taxon>Lophotrochozoa</taxon>
        <taxon>Mollusca</taxon>
        <taxon>Cephalopoda</taxon>
        <taxon>Coleoidea</taxon>
        <taxon>Decapodiformes</taxon>
        <taxon>Sepiida</taxon>
        <taxon>Sepiina</taxon>
        <taxon>Sepiidae</taxon>
        <taxon>Sepiella</taxon>
    </lineage>
</organism>
<dbReference type="PANTHER" id="PTHR23345:SF15">
    <property type="entry name" value="VITELLOGENIN 1-RELATED"/>
    <property type="match status" value="1"/>
</dbReference>
<dbReference type="Pfam" id="PF01347">
    <property type="entry name" value="Vitellogenin_N"/>
    <property type="match status" value="1"/>
</dbReference>
<dbReference type="AlphaFoldDB" id="A0A2L0V7Q4"/>
<keyword evidence="4" id="KW-0325">Glycoprotein</keyword>
<dbReference type="SUPFAM" id="SSF56968">
    <property type="entry name" value="Lipovitellin-phosvitin complex, beta-sheet shell regions"/>
    <property type="match status" value="1"/>
</dbReference>
<dbReference type="InterPro" id="IPR015819">
    <property type="entry name" value="Lipid_transp_b-sht_shell"/>
</dbReference>
<evidence type="ECO:0000256" key="4">
    <source>
        <dbReference type="ARBA" id="ARBA00023180"/>
    </source>
</evidence>
<feature type="chain" id="PRO_5014772485" evidence="6">
    <location>
        <begin position="18"/>
        <end position="748"/>
    </location>
</feature>
<dbReference type="InterPro" id="IPR011030">
    <property type="entry name" value="Lipovitellin_superhlx_dom"/>
</dbReference>
<keyword evidence="1 6" id="KW-0732">Signal</keyword>
<comment type="caution">
    <text evidence="5">Lacks conserved residue(s) required for the propagation of feature annotation.</text>
</comment>
<reference evidence="8" key="1">
    <citation type="submission" date="2017-03" db="EMBL/GenBank/DDBJ databases">
        <authorList>
            <person name="Afonso C.L."/>
            <person name="Miller P.J."/>
            <person name="Scott M.A."/>
            <person name="Spackman E."/>
            <person name="Goraichik I."/>
            <person name="Dimitrov K.M."/>
            <person name="Suarez D.L."/>
            <person name="Swayne D.E."/>
        </authorList>
    </citation>
    <scope>NUCLEOTIDE SEQUENCE</scope>
</reference>
<evidence type="ECO:0000256" key="1">
    <source>
        <dbReference type="ARBA" id="ARBA00022729"/>
    </source>
</evidence>
<feature type="signal peptide" evidence="6">
    <location>
        <begin position="1"/>
        <end position="17"/>
    </location>
</feature>
<evidence type="ECO:0000256" key="6">
    <source>
        <dbReference type="SAM" id="SignalP"/>
    </source>
</evidence>
<accession>A0A2L0V7Q4</accession>
<evidence type="ECO:0000313" key="8">
    <source>
        <dbReference type="EMBL" id="AVA07273.1"/>
    </source>
</evidence>
<dbReference type="Gene3D" id="1.25.10.20">
    <property type="entry name" value="Vitellinogen, superhelical"/>
    <property type="match status" value="1"/>
</dbReference>
<evidence type="ECO:0000256" key="3">
    <source>
        <dbReference type="ARBA" id="ARBA00023157"/>
    </source>
</evidence>
<dbReference type="InterPro" id="IPR015816">
    <property type="entry name" value="Vitellinogen_b-sht_N"/>
</dbReference>
<keyword evidence="3" id="KW-1015">Disulfide bond</keyword>
<dbReference type="Gene3D" id="2.30.230.10">
    <property type="entry name" value="Lipovitellin, beta-sheet shell regions, chain A"/>
    <property type="match status" value="1"/>
</dbReference>
<sequence>MFRFIVLIALVAGSIYAAPTNDKQSLRDSTDSWRYRYHFQHVFTDPSHSKIFAILNIKADAVIFLWGDWRGLKFENVTVEPLQSKINCPNPLLRMMTVETTPEVYNPIVTTVVKALEIPIRFKYSKGVFTKIKKHANDADESVNIKRAFLSLFEFDFDGLKGNASRNSSLYLEKNVQGLCKTNYIFTKDPIVPQQINVIKTIATDSCIVSPRTQTGLIMTPKEDSCKPRLNMMEVTTTIRYKINNTESDFIIQDAVSESRYNLLLSIPSEGSMVLSLNQTLRFIRKIIRSAPATEPKVPISLISEVPSHSESPFLPEDVIKKIVPMIRGDIQAKNVNEIIMLLERLDVQNIKKIWSSTESRRNLVVDMFTKVDTKEMRVFWIDNVITLVTKYANSTSDLALFQSPDRALMETLLGALKTARLSKEAMQQLSLKIGAYANKFSVLLETLDKQIRVGDKLMEQAQQSMRKDQKKLKDIEEIWQKEKENKVLIMTNLTSSLDKVLEVILQTHVIDDTHKIKTLGNMGYNKTLPVLMDMIRNRRQPTITRMQAIDALRKMPQSNIEEIQKELLQVYVRPSENAELRAKALLVLTKFPVSQSMIMALILTYQHEVSSYVGPFAYKYLSEISRSKFVPLKKMSVRAEKVLTSVEPVLPMMLKEKMSIPYIYEDGHELWSRMSSLLVWHFSASNALSLSSAAMDVQIIPGVIVNRTSISIRVRSSSLANYDDVEVEISAPYTLKDIVNMVRLYDR</sequence>
<evidence type="ECO:0000256" key="2">
    <source>
        <dbReference type="ARBA" id="ARBA00022761"/>
    </source>
</evidence>
<dbReference type="InterPro" id="IPR050733">
    <property type="entry name" value="Vitellogenin/Apolipophorin"/>
</dbReference>
<keyword evidence="2" id="KW-0758">Storage protein</keyword>
<name>A0A2L0V7Q4_9MOLL</name>
<dbReference type="GO" id="GO:0005319">
    <property type="term" value="F:lipid transporter activity"/>
    <property type="evidence" value="ECO:0007669"/>
    <property type="project" value="InterPro"/>
</dbReference>
<protein>
    <submittedName>
        <fullName evidence="8">Vitellogenin</fullName>
    </submittedName>
</protein>
<dbReference type="SMART" id="SM00638">
    <property type="entry name" value="LPD_N"/>
    <property type="match status" value="1"/>
</dbReference>
<proteinExistence type="evidence at transcript level"/>
<dbReference type="PANTHER" id="PTHR23345">
    <property type="entry name" value="VITELLOGENIN-RELATED"/>
    <property type="match status" value="1"/>
</dbReference>
<evidence type="ECO:0000259" key="7">
    <source>
        <dbReference type="PROSITE" id="PS51211"/>
    </source>
</evidence>
<feature type="domain" description="Vitellogenin" evidence="7">
    <location>
        <begin position="27"/>
        <end position="693"/>
    </location>
</feature>
<dbReference type="PROSITE" id="PS51211">
    <property type="entry name" value="VITELLOGENIN"/>
    <property type="match status" value="1"/>
</dbReference>
<evidence type="ECO:0000256" key="5">
    <source>
        <dbReference type="PROSITE-ProRule" id="PRU00557"/>
    </source>
</evidence>
<dbReference type="InterPro" id="IPR001747">
    <property type="entry name" value="Vitellogenin_N"/>
</dbReference>
<dbReference type="EMBL" id="KY709675">
    <property type="protein sequence ID" value="AVA07273.1"/>
    <property type="molecule type" value="mRNA"/>
</dbReference>